<dbReference type="GO" id="GO:0051607">
    <property type="term" value="P:defense response to virus"/>
    <property type="evidence" value="ECO:0007669"/>
    <property type="project" value="UniProtKB-UniRule"/>
</dbReference>
<comment type="subunit">
    <text evidence="9 10">Homodimer, forms a heterotetramer with a Cas2 homodimer.</text>
</comment>
<dbReference type="Pfam" id="PF01867">
    <property type="entry name" value="Cas_Cas1"/>
    <property type="match status" value="1"/>
</dbReference>
<evidence type="ECO:0000256" key="10">
    <source>
        <dbReference type="HAMAP-Rule" id="MF_01470"/>
    </source>
</evidence>
<dbReference type="GO" id="GO:0043571">
    <property type="term" value="P:maintenance of CRISPR repeat elements"/>
    <property type="evidence" value="ECO:0007669"/>
    <property type="project" value="UniProtKB-UniRule"/>
</dbReference>
<feature type="binding site" evidence="10">
    <location>
        <position position="149"/>
    </location>
    <ligand>
        <name>Mn(2+)</name>
        <dbReference type="ChEBI" id="CHEBI:29035"/>
    </ligand>
</feature>
<dbReference type="InterPro" id="IPR042211">
    <property type="entry name" value="CRISPR-assoc_Cas1_N"/>
</dbReference>
<dbReference type="InterPro" id="IPR050646">
    <property type="entry name" value="Cas1"/>
</dbReference>
<dbReference type="STRING" id="519441.Smon_1062"/>
<evidence type="ECO:0000313" key="12">
    <source>
        <dbReference type="Proteomes" id="UP000002072"/>
    </source>
</evidence>
<dbReference type="HOGENOM" id="CLU_055263_1_0_0"/>
<organism evidence="11 12">
    <name type="scientific">Streptobacillus moniliformis (strain ATCC 14647 / DSM 12112 / NCTC 10651 / 9901)</name>
    <dbReference type="NCBI Taxonomy" id="519441"/>
    <lineage>
        <taxon>Bacteria</taxon>
        <taxon>Fusobacteriati</taxon>
        <taxon>Fusobacteriota</taxon>
        <taxon>Fusobacteriia</taxon>
        <taxon>Fusobacteriales</taxon>
        <taxon>Leptotrichiaceae</taxon>
        <taxon>Streptobacillus</taxon>
    </lineage>
</organism>
<evidence type="ECO:0000256" key="2">
    <source>
        <dbReference type="ARBA" id="ARBA00022723"/>
    </source>
</evidence>
<evidence type="ECO:0000256" key="3">
    <source>
        <dbReference type="ARBA" id="ARBA00022759"/>
    </source>
</evidence>
<dbReference type="InterPro" id="IPR002729">
    <property type="entry name" value="CRISPR-assoc_Cas1"/>
</dbReference>
<accession>D1AUW5</accession>
<dbReference type="NCBIfam" id="TIGR00287">
    <property type="entry name" value="cas1"/>
    <property type="match status" value="1"/>
</dbReference>
<name>D1AUW5_STRM9</name>
<dbReference type="Gene3D" id="1.20.120.920">
    <property type="entry name" value="CRISPR-associated endonuclease Cas1, C-terminal domain"/>
    <property type="match status" value="1"/>
</dbReference>
<comment type="similarity">
    <text evidence="10">Belongs to the CRISPR-associated endonuclease Cas1 family.</text>
</comment>
<dbReference type="OrthoDB" id="9803119at2"/>
<dbReference type="PANTHER" id="PTHR34353">
    <property type="entry name" value="CRISPR-ASSOCIATED ENDONUCLEASE CAS1 1"/>
    <property type="match status" value="1"/>
</dbReference>
<keyword evidence="6 10" id="KW-0051">Antiviral defense</keyword>
<dbReference type="GO" id="GO:0016787">
    <property type="term" value="F:hydrolase activity"/>
    <property type="evidence" value="ECO:0007669"/>
    <property type="project" value="UniProtKB-KW"/>
</dbReference>
<proteinExistence type="inferred from homology"/>
<dbReference type="Proteomes" id="UP000002072">
    <property type="component" value="Chromosome"/>
</dbReference>
<dbReference type="GeneID" id="29672879"/>
<keyword evidence="2 10" id="KW-0479">Metal-binding</keyword>
<dbReference type="RefSeq" id="WP_012859072.1">
    <property type="nucleotide sequence ID" value="NC_013515.1"/>
</dbReference>
<keyword evidence="3 10" id="KW-0255">Endonuclease</keyword>
<protein>
    <recommendedName>
        <fullName evidence="10">CRISPR-associated endonuclease Cas1</fullName>
        <ecNumber evidence="10">3.1.-.-</ecNumber>
    </recommendedName>
</protein>
<dbReference type="HAMAP" id="MF_01470">
    <property type="entry name" value="Cas1"/>
    <property type="match status" value="1"/>
</dbReference>
<keyword evidence="12" id="KW-1185">Reference proteome</keyword>
<gene>
    <name evidence="10" type="primary">cas1</name>
    <name evidence="11" type="ordered locus">Smon_1062</name>
</gene>
<evidence type="ECO:0000256" key="9">
    <source>
        <dbReference type="ARBA" id="ARBA00038592"/>
    </source>
</evidence>
<evidence type="ECO:0000313" key="11">
    <source>
        <dbReference type="EMBL" id="ACZ01525.1"/>
    </source>
</evidence>
<dbReference type="GO" id="GO:0004520">
    <property type="term" value="F:DNA endonuclease activity"/>
    <property type="evidence" value="ECO:0007669"/>
    <property type="project" value="InterPro"/>
</dbReference>
<dbReference type="KEGG" id="smf:Smon_1062"/>
<keyword evidence="8 10" id="KW-0464">Manganese</keyword>
<reference evidence="11 12" key="1">
    <citation type="journal article" date="2009" name="Stand. Genomic Sci.">
        <title>Complete genome sequence of Streptobacillus moniliformis type strain (9901T).</title>
        <authorList>
            <person name="Nolan M."/>
            <person name="Gronow S."/>
            <person name="Lapidus A."/>
            <person name="Ivanova N."/>
            <person name="Copeland A."/>
            <person name="Lucas S."/>
            <person name="Del Rio T.G."/>
            <person name="Chen F."/>
            <person name="Tice H."/>
            <person name="Pitluck S."/>
            <person name="Cheng J.F."/>
            <person name="Sims D."/>
            <person name="Meincke L."/>
            <person name="Bruce D."/>
            <person name="Goodwin L."/>
            <person name="Brettin T."/>
            <person name="Han C."/>
            <person name="Detter J.C."/>
            <person name="Ovchinikova G."/>
            <person name="Pati A."/>
            <person name="Mavromatis K."/>
            <person name="Mikhailova N."/>
            <person name="Chen A."/>
            <person name="Palaniappan K."/>
            <person name="Land M."/>
            <person name="Hauser L."/>
            <person name="Chang Y.J."/>
            <person name="Jeffries C.D."/>
            <person name="Rohde M."/>
            <person name="Sproer C."/>
            <person name="Goker M."/>
            <person name="Bristow J."/>
            <person name="Eisen J.A."/>
            <person name="Markowitz V."/>
            <person name="Hugenholtz P."/>
            <person name="Kyrpides N.C."/>
            <person name="Klenk H.P."/>
            <person name="Chain P."/>
        </authorList>
    </citation>
    <scope>NUCLEOTIDE SEQUENCE [LARGE SCALE GENOMIC DNA]</scope>
    <source>
        <strain evidence="12">ATCC 14647 / DSM 12112 / NCTC 10651 / 9901</strain>
    </source>
</reference>
<comment type="function">
    <text evidence="10">CRISPR (clustered regularly interspaced short palindromic repeat), is an adaptive immune system that provides protection against mobile genetic elements (viruses, transposable elements and conjugative plasmids). CRISPR clusters contain spacers, sequences complementary to antecedent mobile elements, and target invading nucleic acids. CRISPR clusters are transcribed and processed into CRISPR RNA (crRNA). Acts as a dsDNA endonuclease. Involved in the integration of spacer DNA into the CRISPR cassette.</text>
</comment>
<dbReference type="InterPro" id="IPR019855">
    <property type="entry name" value="CRISPR-assoc_Cas1_NMENI"/>
</dbReference>
<evidence type="ECO:0000256" key="5">
    <source>
        <dbReference type="ARBA" id="ARBA00022842"/>
    </source>
</evidence>
<dbReference type="NCBIfam" id="TIGR03639">
    <property type="entry name" value="cas1_NMENI"/>
    <property type="match status" value="1"/>
</dbReference>
<dbReference type="GO" id="GO:0046872">
    <property type="term" value="F:metal ion binding"/>
    <property type="evidence" value="ECO:0007669"/>
    <property type="project" value="UniProtKB-UniRule"/>
</dbReference>
<feature type="binding site" evidence="10">
    <location>
        <position position="221"/>
    </location>
    <ligand>
        <name>Mn(2+)</name>
        <dbReference type="ChEBI" id="CHEBI:29035"/>
    </ligand>
</feature>
<evidence type="ECO:0000256" key="8">
    <source>
        <dbReference type="ARBA" id="ARBA00023211"/>
    </source>
</evidence>
<evidence type="ECO:0000256" key="7">
    <source>
        <dbReference type="ARBA" id="ARBA00023125"/>
    </source>
</evidence>
<dbReference type="EMBL" id="CP001779">
    <property type="protein sequence ID" value="ACZ01525.1"/>
    <property type="molecule type" value="Genomic_DNA"/>
</dbReference>
<keyword evidence="7 10" id="KW-0238">DNA-binding</keyword>
<dbReference type="EC" id="3.1.-.-" evidence="10"/>
<dbReference type="GO" id="GO:0003677">
    <property type="term" value="F:DNA binding"/>
    <property type="evidence" value="ECO:0007669"/>
    <property type="project" value="UniProtKB-KW"/>
</dbReference>
<evidence type="ECO:0000256" key="4">
    <source>
        <dbReference type="ARBA" id="ARBA00022801"/>
    </source>
</evidence>
<keyword evidence="1 10" id="KW-0540">Nuclease</keyword>
<dbReference type="Gene3D" id="3.100.10.20">
    <property type="entry name" value="CRISPR-associated endonuclease Cas1, N-terminal domain"/>
    <property type="match status" value="1"/>
</dbReference>
<evidence type="ECO:0000256" key="6">
    <source>
        <dbReference type="ARBA" id="ARBA00023118"/>
    </source>
</evidence>
<dbReference type="PANTHER" id="PTHR34353:SF2">
    <property type="entry name" value="CRISPR-ASSOCIATED ENDONUCLEASE CAS1 1"/>
    <property type="match status" value="1"/>
</dbReference>
<dbReference type="AlphaFoldDB" id="D1AUW5"/>
<keyword evidence="4 10" id="KW-0378">Hydrolase</keyword>
<evidence type="ECO:0000256" key="1">
    <source>
        <dbReference type="ARBA" id="ARBA00022722"/>
    </source>
</evidence>
<sequence>MSFRQVLITQKSYIHFENDNLIVEKDDKKLSVPISDISIIVFESLESYISLRIISELSLRNITMIFCDYRHMPVAYSLPINQHYRIPYVHSLQGQQTSKSKEFVWEKLLKAKIRNSKKVLELENASSDLIELMQKYEDEVIGSDVQNREGTAAKVFFNYLYGTNFCRQNERDSINMALDYGYGVFRSAITRLLCTYGFATYIGVHHSSMMNAFNLTYDFIEPYRPIIDYYVFNHLYRFEKDDELKTDTRKELISLLNANIKVNEKEYTVLYSMELLIKSYLNFLEEGNEMLAIPEIIKIDFYDLFKEL</sequence>
<keyword evidence="5 10" id="KW-0460">Magnesium</keyword>
<dbReference type="eggNOG" id="COG1518">
    <property type="taxonomic scope" value="Bacteria"/>
</dbReference>
<feature type="binding site" evidence="10">
    <location>
        <position position="206"/>
    </location>
    <ligand>
        <name>Mn(2+)</name>
        <dbReference type="ChEBI" id="CHEBI:29035"/>
    </ligand>
</feature>
<comment type="cofactor">
    <cofactor evidence="10">
        <name>Mg(2+)</name>
        <dbReference type="ChEBI" id="CHEBI:18420"/>
    </cofactor>
    <cofactor evidence="10">
        <name>Mn(2+)</name>
        <dbReference type="ChEBI" id="CHEBI:29035"/>
    </cofactor>
</comment>
<dbReference type="InterPro" id="IPR042206">
    <property type="entry name" value="CRISPR-assoc_Cas1_C"/>
</dbReference>